<dbReference type="STRING" id="765177.Desmu_0177"/>
<dbReference type="SUPFAM" id="SSF51556">
    <property type="entry name" value="Metallo-dependent hydrolases"/>
    <property type="match status" value="1"/>
</dbReference>
<dbReference type="Gene3D" id="3.20.20.140">
    <property type="entry name" value="Metal-dependent hydrolases"/>
    <property type="match status" value="1"/>
</dbReference>
<accession>E8R7K1</accession>
<dbReference type="HOGENOM" id="CLU_985571_0_0_2"/>
<dbReference type="GeneID" id="10152865"/>
<gene>
    <name evidence="1" type="ordered locus">Desmu_0177</name>
</gene>
<dbReference type="Pfam" id="PF01026">
    <property type="entry name" value="TatD_DNase"/>
    <property type="match status" value="1"/>
</dbReference>
<dbReference type="EMBL" id="CP002363">
    <property type="protein sequence ID" value="ADV64496.1"/>
    <property type="molecule type" value="Genomic_DNA"/>
</dbReference>
<dbReference type="Proteomes" id="UP000001068">
    <property type="component" value="Chromosome"/>
</dbReference>
<dbReference type="AlphaFoldDB" id="E8R7K1"/>
<dbReference type="OrthoDB" id="52767at2157"/>
<dbReference type="PANTHER" id="PTHR42206">
    <property type="entry name" value="METAL-DEPENDENT HYDROLASE-RELATED"/>
    <property type="match status" value="1"/>
</dbReference>
<evidence type="ECO:0000313" key="1">
    <source>
        <dbReference type="EMBL" id="ADV64496.1"/>
    </source>
</evidence>
<protein>
    <submittedName>
        <fullName evidence="1">TatD-related deoxyribonuclease</fullName>
    </submittedName>
</protein>
<dbReference type="InterPro" id="IPR001130">
    <property type="entry name" value="TatD-like"/>
</dbReference>
<organism evidence="1 2">
    <name type="scientific">Desulfurococcus mucosus (strain ATCC 35584 / DSM 2162 / JCM 9187 / O7/1)</name>
    <dbReference type="NCBI Taxonomy" id="765177"/>
    <lineage>
        <taxon>Archaea</taxon>
        <taxon>Thermoproteota</taxon>
        <taxon>Thermoprotei</taxon>
        <taxon>Desulfurococcales</taxon>
        <taxon>Desulfurococcaceae</taxon>
        <taxon>Desulfurococcus</taxon>
    </lineage>
</organism>
<proteinExistence type="predicted"/>
<dbReference type="InterPro" id="IPR032466">
    <property type="entry name" value="Metal_Hydrolase"/>
</dbReference>
<dbReference type="GO" id="GO:0016788">
    <property type="term" value="F:hydrolase activity, acting on ester bonds"/>
    <property type="evidence" value="ECO:0007669"/>
    <property type="project" value="InterPro"/>
</dbReference>
<name>E8R7K1_DESM0</name>
<reference evidence="2" key="1">
    <citation type="submission" date="2010-11" db="EMBL/GenBank/DDBJ databases">
        <title>The complete genome of Desulfurococcus mucosus DSM 2162.</title>
        <authorList>
            <consortium name="US DOE Joint Genome Institute (JGI-PGF)"/>
            <person name="Lucas S."/>
            <person name="Copeland A."/>
            <person name="Lapidus A."/>
            <person name="Bruce D."/>
            <person name="Goodwin L."/>
            <person name="Pitluck S."/>
            <person name="Kyrpides N."/>
            <person name="Mavromatis K."/>
            <person name="Pagani I."/>
            <person name="Ivanova N."/>
            <person name="Ovchinnikova G."/>
            <person name="Chertkov O."/>
            <person name="Held B."/>
            <person name="Brettin T."/>
            <person name="Detter J.C."/>
            <person name="Tapia R."/>
            <person name="Han C."/>
            <person name="Land M."/>
            <person name="Hauser L."/>
            <person name="Markowitz V."/>
            <person name="Cheng J.-F."/>
            <person name="Hugenholtz P."/>
            <person name="Woyke T."/>
            <person name="Wu D."/>
            <person name="Wirth R."/>
            <person name="Bilek Y."/>
            <person name="Hader T."/>
            <person name="Klenk H.-P."/>
            <person name="Eisen J.A."/>
        </authorList>
    </citation>
    <scope>NUCLEOTIDE SEQUENCE [LARGE SCALE GENOMIC DNA]</scope>
    <source>
        <strain evidence="2">ATCC 35584 / DSM 2162 / JCM 9187 / O7/1</strain>
    </source>
</reference>
<dbReference type="eggNOG" id="arCOG00893">
    <property type="taxonomic scope" value="Archaea"/>
</dbReference>
<sequence length="281" mass="31706">MLFSDAHLHTNPVKGMGASRVSERFKREGGWFMALVALPPYHYGIEEVGVDSYRRVLEILNREAQVARSHGLRVARLMGLHPAEIDEYYRRGVKGRKLYELASSVLDLIRSALKAGLLDGIGEVGRQHYATSVERIVLSEMVMMNALEISREYDVVIHLHLEQGGWVTAFSVERLRRLLVPGHGKIVLHHSSSETVLAAEELGLAYTIPVKGFDEKLASRRPVNAMVESDFIDDPERPGAAAYPWEIPRVLKGQLERGVIDEEYVYRIMVENITRYYGVAP</sequence>
<reference evidence="1 2" key="2">
    <citation type="journal article" date="2011" name="Stand. Genomic Sci.">
        <title>Complete genome sequence of Desulfurococcus mucosus type strain (O7/1).</title>
        <authorList>
            <person name="Wirth R."/>
            <person name="Chertkov O."/>
            <person name="Held B."/>
            <person name="Lapidus A."/>
            <person name="Nolan M."/>
            <person name="Lucas S."/>
            <person name="Hammon N."/>
            <person name="Deshpande S."/>
            <person name="Cheng J.F."/>
            <person name="Tapia R."/>
            <person name="Han C."/>
            <person name="Goodwin L."/>
            <person name="Pitluck S."/>
            <person name="Liolios K."/>
            <person name="Ioanna P."/>
            <person name="Ivanova N."/>
            <person name="Mavromatis K."/>
            <person name="Mikhailova N."/>
            <person name="Pati A."/>
            <person name="Chen A."/>
            <person name="Palaniappan K."/>
            <person name="Land M."/>
            <person name="Hauser L."/>
            <person name="Chang Y.J."/>
            <person name="Jeffries C.D."/>
            <person name="Bilek Y."/>
            <person name="Hader T."/>
            <person name="Rohde M."/>
            <person name="Spring S."/>
            <person name="Sikorski J."/>
            <person name="Goker M."/>
            <person name="Woyke T."/>
            <person name="Bristow J."/>
            <person name="Eisen J.A."/>
            <person name="Markowitz V."/>
            <person name="Hugenholtz P."/>
            <person name="Kyrpides N.C."/>
            <person name="Klenk H.P."/>
        </authorList>
    </citation>
    <scope>NUCLEOTIDE SEQUENCE [LARGE SCALE GENOMIC DNA]</scope>
    <source>
        <strain evidence="2">ATCC 35584 / DSM 2162 / JCM 9187 / O7/1</strain>
    </source>
</reference>
<keyword evidence="2" id="KW-1185">Reference proteome</keyword>
<dbReference type="KEGG" id="dmu:Desmu_0177"/>
<dbReference type="InterPro" id="IPR011589">
    <property type="entry name" value="UCP004961"/>
</dbReference>
<dbReference type="PANTHER" id="PTHR42206:SF1">
    <property type="entry name" value="METAL-DEPENDENT HYDROLASE"/>
    <property type="match status" value="1"/>
</dbReference>
<dbReference type="RefSeq" id="WP_013561718.1">
    <property type="nucleotide sequence ID" value="NC_014961.1"/>
</dbReference>
<evidence type="ECO:0000313" key="2">
    <source>
        <dbReference type="Proteomes" id="UP000001068"/>
    </source>
</evidence>